<organism evidence="3 4">
    <name type="scientific">Trichobilharzia regenti</name>
    <name type="common">Nasal bird schistosome</name>
    <dbReference type="NCBI Taxonomy" id="157069"/>
    <lineage>
        <taxon>Eukaryota</taxon>
        <taxon>Metazoa</taxon>
        <taxon>Spiralia</taxon>
        <taxon>Lophotrochozoa</taxon>
        <taxon>Platyhelminthes</taxon>
        <taxon>Trematoda</taxon>
        <taxon>Digenea</taxon>
        <taxon>Strigeidida</taxon>
        <taxon>Schistosomatoidea</taxon>
        <taxon>Schistosomatidae</taxon>
        <taxon>Trichobilharzia</taxon>
    </lineage>
</organism>
<feature type="compositionally biased region" description="Polar residues" evidence="1">
    <location>
        <begin position="1897"/>
        <end position="1907"/>
    </location>
</feature>
<feature type="compositionally biased region" description="Acidic residues" evidence="1">
    <location>
        <begin position="603"/>
        <end position="616"/>
    </location>
</feature>
<feature type="region of interest" description="Disordered" evidence="1">
    <location>
        <begin position="1010"/>
        <end position="1068"/>
    </location>
</feature>
<feature type="compositionally biased region" description="Polar residues" evidence="1">
    <location>
        <begin position="1389"/>
        <end position="1399"/>
    </location>
</feature>
<feature type="compositionally biased region" description="Acidic residues" evidence="1">
    <location>
        <begin position="941"/>
        <end position="954"/>
    </location>
</feature>
<feature type="compositionally biased region" description="Polar residues" evidence="1">
    <location>
        <begin position="1304"/>
        <end position="1314"/>
    </location>
</feature>
<feature type="compositionally biased region" description="Polar residues" evidence="1">
    <location>
        <begin position="236"/>
        <end position="253"/>
    </location>
</feature>
<feature type="compositionally biased region" description="Polar residues" evidence="1">
    <location>
        <begin position="1970"/>
        <end position="2000"/>
    </location>
</feature>
<feature type="region of interest" description="Disordered" evidence="1">
    <location>
        <begin position="1435"/>
        <end position="1491"/>
    </location>
</feature>
<reference evidence="3" key="1">
    <citation type="submission" date="2022-06" db="EMBL/GenBank/DDBJ databases">
        <authorList>
            <person name="Berger JAMES D."/>
            <person name="Berger JAMES D."/>
        </authorList>
    </citation>
    <scope>NUCLEOTIDE SEQUENCE [LARGE SCALE GENOMIC DNA]</scope>
</reference>
<feature type="compositionally biased region" description="Polar residues" evidence="1">
    <location>
        <begin position="711"/>
        <end position="721"/>
    </location>
</feature>
<feature type="compositionally biased region" description="Acidic residues" evidence="1">
    <location>
        <begin position="1789"/>
        <end position="1802"/>
    </location>
</feature>
<feature type="region of interest" description="Disordered" evidence="1">
    <location>
        <begin position="672"/>
        <end position="730"/>
    </location>
</feature>
<feature type="compositionally biased region" description="Polar residues" evidence="1">
    <location>
        <begin position="307"/>
        <end position="324"/>
    </location>
</feature>
<feature type="compositionally biased region" description="Polar residues" evidence="1">
    <location>
        <begin position="1219"/>
        <end position="1229"/>
    </location>
</feature>
<feature type="compositionally biased region" description="Acidic residues" evidence="1">
    <location>
        <begin position="1111"/>
        <end position="1124"/>
    </location>
</feature>
<evidence type="ECO:0000256" key="2">
    <source>
        <dbReference type="SAM" id="SignalP"/>
    </source>
</evidence>
<keyword evidence="2" id="KW-0732">Signal</keyword>
<feature type="compositionally biased region" description="Acidic residues" evidence="1">
    <location>
        <begin position="1534"/>
        <end position="1547"/>
    </location>
</feature>
<feature type="compositionally biased region" description="Acidic residues" evidence="1">
    <location>
        <begin position="1874"/>
        <end position="1887"/>
    </location>
</feature>
<feature type="region of interest" description="Disordered" evidence="1">
    <location>
        <begin position="1180"/>
        <end position="1238"/>
    </location>
</feature>
<feature type="region of interest" description="Disordered" evidence="1">
    <location>
        <begin position="68"/>
        <end position="391"/>
    </location>
</feature>
<feature type="compositionally biased region" description="Acidic residues" evidence="1">
    <location>
        <begin position="1619"/>
        <end position="1632"/>
    </location>
</feature>
<feature type="region of interest" description="Disordered" evidence="1">
    <location>
        <begin position="1518"/>
        <end position="1576"/>
    </location>
</feature>
<feature type="region of interest" description="Disordered" evidence="1">
    <location>
        <begin position="1858"/>
        <end position="1913"/>
    </location>
</feature>
<feature type="compositionally biased region" description="Polar residues" evidence="1">
    <location>
        <begin position="1557"/>
        <end position="1567"/>
    </location>
</feature>
<feature type="chain" id="PRO_5041711284" evidence="2">
    <location>
        <begin position="19"/>
        <end position="2000"/>
    </location>
</feature>
<feature type="compositionally biased region" description="Polar residues" evidence="1">
    <location>
        <begin position="1472"/>
        <end position="1482"/>
    </location>
</feature>
<feature type="compositionally biased region" description="Acidic residues" evidence="1">
    <location>
        <begin position="1026"/>
        <end position="1039"/>
    </location>
</feature>
<feature type="compositionally biased region" description="Acidic residues" evidence="1">
    <location>
        <begin position="773"/>
        <end position="784"/>
    </location>
</feature>
<feature type="compositionally biased region" description="Polar residues" evidence="1">
    <location>
        <begin position="1812"/>
        <end position="1822"/>
    </location>
</feature>
<feature type="compositionally biased region" description="Polar residues" evidence="1">
    <location>
        <begin position="1727"/>
        <end position="1737"/>
    </location>
</feature>
<feature type="compositionally biased region" description="Polar residues" evidence="1">
    <location>
        <begin position="964"/>
        <end position="974"/>
    </location>
</feature>
<feature type="compositionally biased region" description="Acidic residues" evidence="1">
    <location>
        <begin position="1366"/>
        <end position="1379"/>
    </location>
</feature>
<feature type="compositionally biased region" description="Polar residues" evidence="1">
    <location>
        <begin position="378"/>
        <end position="391"/>
    </location>
</feature>
<feature type="region of interest" description="Disordered" evidence="1">
    <location>
        <begin position="1773"/>
        <end position="1831"/>
    </location>
</feature>
<feature type="region of interest" description="Disordered" evidence="1">
    <location>
        <begin position="502"/>
        <end position="560"/>
    </location>
</feature>
<feature type="compositionally biased region" description="Polar residues" evidence="1">
    <location>
        <begin position="794"/>
        <end position="804"/>
    </location>
</feature>
<feature type="compositionally biased region" description="Polar residues" evidence="1">
    <location>
        <begin position="879"/>
        <end position="889"/>
    </location>
</feature>
<evidence type="ECO:0000313" key="4">
    <source>
        <dbReference type="WBParaSite" id="TREG1_131090.1"/>
    </source>
</evidence>
<feature type="region of interest" description="Disordered" evidence="1">
    <location>
        <begin position="1688"/>
        <end position="1746"/>
    </location>
</feature>
<feature type="compositionally biased region" description="Polar residues" evidence="1">
    <location>
        <begin position="1134"/>
        <end position="1144"/>
    </location>
</feature>
<evidence type="ECO:0000256" key="1">
    <source>
        <dbReference type="SAM" id="MobiDB-lite"/>
    </source>
</evidence>
<feature type="compositionally biased region" description="Polar residues" evidence="1">
    <location>
        <begin position="626"/>
        <end position="636"/>
    </location>
</feature>
<feature type="compositionally biased region" description="Acidic residues" evidence="1">
    <location>
        <begin position="856"/>
        <end position="869"/>
    </location>
</feature>
<feature type="region of interest" description="Disordered" evidence="1">
    <location>
        <begin position="1966"/>
        <end position="2000"/>
    </location>
</feature>
<feature type="region of interest" description="Disordered" evidence="1">
    <location>
        <begin position="1603"/>
        <end position="1661"/>
    </location>
</feature>
<proteinExistence type="predicted"/>
<accession>A0AA85IZH8</accession>
<feature type="compositionally biased region" description="Polar residues" evidence="1">
    <location>
        <begin position="541"/>
        <end position="551"/>
    </location>
</feature>
<dbReference type="Proteomes" id="UP000050795">
    <property type="component" value="Unassembled WGS sequence"/>
</dbReference>
<sequence>MKYIVALLFIYSVSLIKSEDEGGIIGHLLVDNVDYASTSEGRTTEVIANNDRGLGRNKNAEAITTEDTAAVTTHSDISEHRSDETQSPVLPERSNISSVTTEQMTEDTRSDSNGHYSSEDNDDVWRTSEMPVRHTQTERETESKRKTEAQTETETETEKTQSSAFPSTHSMSSVTGEVTTRRPTGHYSSEDNDDVWRTSEMPVRHTQTERETESKRKTEAQTETETETEKTQSSAFPSTHSMSSVTGEVTTRRPTGHYSSEDNDDVWRTSEMPVRHTQTERETESKRKTEAQTETETETEKTQSSAFPSTHSMSSVTGEVTTRRPTGHYSSEDNDDVWRTSEMPVRHTQTERETESKRKTEAQTETETETEKTQSSAFPSTHSMSSVTGEVTTRRPTVVRFKIPIGKTDEGIIIYRDYYPEMPIPWMMSLCHTRSQTETLTETVTETKTKTTQSSAFPSTHSMSTVTGGKATSQPTVIRRKRPLSITHDGYISYYHNYADESNSTEMPVRHTQKQTETETETETTTESETETETKTTQSSAFPSTHSMSTVTDEETTRRPTVIRRKRPLSITHDGYISYYHNYADESNSTEMPVRHTQKQTETETETETTTESETETETKTTQSSAFPSTHSMSTVTDEETTRRPTVIRRKRPLSITHDGYISYYHNYADESNSTEMPVRHTQKQTETETETETTTESETETETKTTQSSAFPSTHSMSTVTDEETTRRPTVIRRKRPLSITHDGYISYYHNYADESNSTEMPVRHTQKQTETETETTTESETETETKTTQSSAFPSTHSMSTVTDEETTRRPTVIRRKRPLSITHDGYISYYHNYADESNSTEMPVRHTQKQTETETETETTTESETETETKTTQSSAFPSTHSMSTVTDEETTRRPTVIRRKRPLSITHDGYISYYHNYADESNSTEMPVRHTQKQTETETETETTTESETETETKTTQSSAFPSTHSMSTVTDEETTRRPTVIRRKRPLSITHDGYISYYHNYADESNSTEMPVRHTQKQTETETETETTTESETETETKTTQSSAFPSTHSMSTVTDEETTRRPTVIRRKRPLSITHDGYISYYHNYADESNSTEMPVRHTQKQTETETETETTTESETETETKTTQSSAFPSTHSMSTVTDEETTRRPTVIRRKRPLSITHDGYISYYHNYADESNSTEMPVRHTQKQTETETETETTTESETETETKTTQSSAFPSTHSMSTVTDEETTRRPTVIRRKRPLSITHDGYISYYHNYADESNSTEMPVRHTQKQTETETETETTTESETETETKTTQSSAFPSTHSMSTVTDEETTRRPTVIRRKRPLSITHDGYISYYHNYADESNSTEMPVRHTQKQTETETETETTTESETETETKTTQSSAFPSTHSMSTVTDEETTRRPTVIRRKRPLSITHDGYISYYHNYADESNSTEMPVRHTQKQTETETETTTESETETETKTTQSSAFPSTHSMSTVTDEETTRRPTVIRRKRPLSITHDGYISYYHNYADESNSTEMPVRHTQKQTETETETETTTESETETETKTTQSSAFPSTHSMSTVTDEETTRRPTVIRRKRPLSITHDGYISYYHNYADESNSTEMPVRHTQKQTETETETETTTESETETETKTTQSSAFPSTHSMSTVTDEETTRRPTVIRRKRPLSITHDGYISYYHNYADESNSTEMPVRHTQKQTETETETETTTESETETETKTTQSSAFPSTHSMSTVTDEETTRRPTVIRRKRPLSITHDGYISYYHNYADESNSTEMPVRHTQKQTETETETETTTESETETETKTTQSSAFPSTHSMSTVTDEETTRRPTVIRRKRPLSITHDGYISYYHNYADESNSTEMPVRHTQKQTETETETETTTESETETETKTTQSSAFPSTHSMSTVTDEETTRRPTVVRFKIPIGKTDDGIIIYKDYYPEMPIPWMMSLCHTRSQTETLTETVTETENKQSSAFPSTHSMSTVTSGKTTSRPTDNSTSD</sequence>
<feature type="region of interest" description="Disordered" evidence="1">
    <location>
        <begin position="1265"/>
        <end position="1323"/>
    </location>
</feature>
<evidence type="ECO:0000313" key="3">
    <source>
        <dbReference type="Proteomes" id="UP000050795"/>
    </source>
</evidence>
<feature type="compositionally biased region" description="Polar residues" evidence="1">
    <location>
        <begin position="1642"/>
        <end position="1652"/>
    </location>
</feature>
<feature type="compositionally biased region" description="Basic and acidic residues" evidence="1">
    <location>
        <begin position="336"/>
        <end position="362"/>
    </location>
</feature>
<feature type="region of interest" description="Disordered" evidence="1">
    <location>
        <begin position="1350"/>
        <end position="1408"/>
    </location>
</feature>
<feature type="compositionally biased region" description="Polar residues" evidence="1">
    <location>
        <begin position="1049"/>
        <end position="1059"/>
    </location>
</feature>
<feature type="region of interest" description="Disordered" evidence="1">
    <location>
        <begin position="757"/>
        <end position="813"/>
    </location>
</feature>
<feature type="compositionally biased region" description="Polar residues" evidence="1">
    <location>
        <begin position="453"/>
        <end position="475"/>
    </location>
</feature>
<feature type="region of interest" description="Disordered" evidence="1">
    <location>
        <begin position="840"/>
        <end position="898"/>
    </location>
</feature>
<reference evidence="4" key="2">
    <citation type="submission" date="2023-11" db="UniProtKB">
        <authorList>
            <consortium name="WormBaseParasite"/>
        </authorList>
    </citation>
    <scope>IDENTIFICATION</scope>
</reference>
<feature type="compositionally biased region" description="Basic and acidic residues" evidence="1">
    <location>
        <begin position="123"/>
        <end position="149"/>
    </location>
</feature>
<feature type="compositionally biased region" description="Acidic residues" evidence="1">
    <location>
        <begin position="1281"/>
        <end position="1294"/>
    </location>
</feature>
<keyword evidence="3" id="KW-1185">Reference proteome</keyword>
<feature type="compositionally biased region" description="Acidic residues" evidence="1">
    <location>
        <begin position="688"/>
        <end position="701"/>
    </location>
</feature>
<feature type="compositionally biased region" description="Acidic residues" evidence="1">
    <location>
        <begin position="1704"/>
        <end position="1717"/>
    </location>
</feature>
<feature type="compositionally biased region" description="Basic and acidic residues" evidence="1">
    <location>
        <begin position="194"/>
        <end position="220"/>
    </location>
</feature>
<feature type="compositionally biased region" description="Acidic residues" evidence="1">
    <location>
        <begin position="1451"/>
        <end position="1462"/>
    </location>
</feature>
<feature type="signal peptide" evidence="2">
    <location>
        <begin position="1"/>
        <end position="18"/>
    </location>
</feature>
<feature type="compositionally biased region" description="Acidic residues" evidence="1">
    <location>
        <begin position="518"/>
        <end position="531"/>
    </location>
</feature>
<feature type="region of interest" description="Disordered" evidence="1">
    <location>
        <begin position="1095"/>
        <end position="1153"/>
    </location>
</feature>
<protein>
    <submittedName>
        <fullName evidence="4">Uncharacterized protein</fullName>
    </submittedName>
</protein>
<feature type="compositionally biased region" description="Basic and acidic residues" evidence="1">
    <location>
        <begin position="265"/>
        <end position="291"/>
    </location>
</feature>
<feature type="compositionally biased region" description="Polar residues" evidence="1">
    <location>
        <begin position="165"/>
        <end position="182"/>
    </location>
</feature>
<feature type="compositionally biased region" description="Polar residues" evidence="1">
    <location>
        <begin position="94"/>
        <end position="103"/>
    </location>
</feature>
<feature type="region of interest" description="Disordered" evidence="1">
    <location>
        <begin position="587"/>
        <end position="645"/>
    </location>
</feature>
<name>A0AA85IZH8_TRIRE</name>
<feature type="region of interest" description="Disordered" evidence="1">
    <location>
        <begin position="925"/>
        <end position="983"/>
    </location>
</feature>
<dbReference type="WBParaSite" id="TREG1_131090.1">
    <property type="protein sequence ID" value="TREG1_131090.1"/>
    <property type="gene ID" value="TREG1_131090"/>
</dbReference>
<feature type="region of interest" description="Disordered" evidence="1">
    <location>
        <begin position="448"/>
        <end position="475"/>
    </location>
</feature>
<feature type="compositionally biased region" description="Acidic residues" evidence="1">
    <location>
        <begin position="1196"/>
        <end position="1209"/>
    </location>
</feature>